<accession>M5CDL9</accession>
<sequence length="189" mass="21630">MFIELFDYMQSFRPSLGDARRQTDGIAYARMTIQWVSGGRVNIETVLSTSGGSLVNKVLRNMRLRLRDKYGIDSEAYARRSKKPERARSDMWNLVVFLRVTQTVMSTLHKDTLRQLEERYVGHRAAGYKRWVKSSKWFGLDRHRGLRPSDPRSGSTTGVRSPRAVGSQDRTSDRKVRTGADGSGKRTDE</sequence>
<feature type="region of interest" description="Disordered" evidence="1">
    <location>
        <begin position="142"/>
        <end position="189"/>
    </location>
</feature>
<name>M5CDL9_THACB</name>
<evidence type="ECO:0000256" key="1">
    <source>
        <dbReference type="SAM" id="MobiDB-lite"/>
    </source>
</evidence>
<reference evidence="2 3" key="1">
    <citation type="journal article" date="2013" name="J. Biotechnol.">
        <title>Establishment and interpretation of the genome sequence of the phytopathogenic fungus Rhizoctonia solani AG1-IB isolate 7/3/14.</title>
        <authorList>
            <person name="Wibberg D.W."/>
            <person name="Jelonek L.J."/>
            <person name="Rupp O.R."/>
            <person name="Hennig M.H."/>
            <person name="Eikmeyer F.E."/>
            <person name="Goesmann A.G."/>
            <person name="Hartmann A.H."/>
            <person name="Borriss R.B."/>
            <person name="Grosch R.G."/>
            <person name="Puehler A.P."/>
            <person name="Schlueter A.S."/>
        </authorList>
    </citation>
    <scope>NUCLEOTIDE SEQUENCE [LARGE SCALE GENOMIC DNA]</scope>
    <source>
        <strain evidence="3">AG1-IB / isolate 7/3/14</strain>
    </source>
</reference>
<proteinExistence type="predicted"/>
<organism evidence="2 3">
    <name type="scientific">Thanatephorus cucumeris (strain AG1-IB / isolate 7/3/14)</name>
    <name type="common">Lettuce bottom rot fungus</name>
    <name type="synonym">Rhizoctonia solani</name>
    <dbReference type="NCBI Taxonomy" id="1108050"/>
    <lineage>
        <taxon>Eukaryota</taxon>
        <taxon>Fungi</taxon>
        <taxon>Dikarya</taxon>
        <taxon>Basidiomycota</taxon>
        <taxon>Agaricomycotina</taxon>
        <taxon>Agaricomycetes</taxon>
        <taxon>Cantharellales</taxon>
        <taxon>Ceratobasidiaceae</taxon>
        <taxon>Rhizoctonia</taxon>
        <taxon>Rhizoctonia solani AG-1</taxon>
    </lineage>
</organism>
<dbReference type="Proteomes" id="UP000012065">
    <property type="component" value="Unassembled WGS sequence"/>
</dbReference>
<protein>
    <submittedName>
        <fullName evidence="2">Uncharacterized protein</fullName>
    </submittedName>
</protein>
<evidence type="ECO:0000313" key="3">
    <source>
        <dbReference type="Proteomes" id="UP000012065"/>
    </source>
</evidence>
<feature type="compositionally biased region" description="Basic and acidic residues" evidence="1">
    <location>
        <begin position="170"/>
        <end position="189"/>
    </location>
</feature>
<evidence type="ECO:0000313" key="2">
    <source>
        <dbReference type="EMBL" id="CCO37501.1"/>
    </source>
</evidence>
<dbReference type="HOGENOM" id="CLU_1435348_0_0_1"/>
<gene>
    <name evidence="2" type="ORF">BN14_11657</name>
</gene>
<dbReference type="AlphaFoldDB" id="M5CDL9"/>
<comment type="caution">
    <text evidence="2">The sequence shown here is derived from an EMBL/GenBank/DDBJ whole genome shotgun (WGS) entry which is preliminary data.</text>
</comment>
<dbReference type="EMBL" id="CAOJ01017216">
    <property type="protein sequence ID" value="CCO37501.1"/>
    <property type="molecule type" value="Genomic_DNA"/>
</dbReference>